<keyword evidence="2" id="KW-1185">Reference proteome</keyword>
<evidence type="ECO:0000313" key="2">
    <source>
        <dbReference type="Proteomes" id="UP000535491"/>
    </source>
</evidence>
<dbReference type="EMBL" id="JACEIQ010000001">
    <property type="protein sequence ID" value="MBA4493276.1"/>
    <property type="molecule type" value="Genomic_DNA"/>
</dbReference>
<dbReference type="Proteomes" id="UP000535491">
    <property type="component" value="Unassembled WGS sequence"/>
</dbReference>
<gene>
    <name evidence="1" type="ORF">H1191_02985</name>
</gene>
<sequence length="51" mass="5930">MRNNPAQDFQLVDLKDHPEVMAQITDLEKQLNQMMDGKVALIAYVQNEKKE</sequence>
<reference evidence="1 2" key="1">
    <citation type="submission" date="2020-07" db="EMBL/GenBank/DDBJ databases">
        <authorList>
            <person name="Feng H."/>
        </authorList>
    </citation>
    <scope>NUCLEOTIDE SEQUENCE [LARGE SCALE GENOMIC DNA]</scope>
    <source>
        <strain evidence="2">s-10</strain>
    </source>
</reference>
<dbReference type="AlphaFoldDB" id="A0A7W2A6E2"/>
<dbReference type="RefSeq" id="WP_181750473.1">
    <property type="nucleotide sequence ID" value="NZ_JACEIQ010000001.1"/>
</dbReference>
<organism evidence="1 2">
    <name type="scientific">Paenactinomyces guangxiensis</name>
    <dbReference type="NCBI Taxonomy" id="1490290"/>
    <lineage>
        <taxon>Bacteria</taxon>
        <taxon>Bacillati</taxon>
        <taxon>Bacillota</taxon>
        <taxon>Bacilli</taxon>
        <taxon>Bacillales</taxon>
        <taxon>Thermoactinomycetaceae</taxon>
        <taxon>Paenactinomyces</taxon>
    </lineage>
</organism>
<evidence type="ECO:0000313" key="1">
    <source>
        <dbReference type="EMBL" id="MBA4493276.1"/>
    </source>
</evidence>
<comment type="caution">
    <text evidence="1">The sequence shown here is derived from an EMBL/GenBank/DDBJ whole genome shotgun (WGS) entry which is preliminary data.</text>
</comment>
<name>A0A7W2A6E2_9BACL</name>
<proteinExistence type="predicted"/>
<protein>
    <submittedName>
        <fullName evidence="1">Uncharacterized protein</fullName>
    </submittedName>
</protein>
<accession>A0A7W2A6E2</accession>